<evidence type="ECO:0000313" key="3">
    <source>
        <dbReference type="Proteomes" id="UP000039865"/>
    </source>
</evidence>
<evidence type="ECO:0000313" key="2">
    <source>
        <dbReference type="EMBL" id="CDW77062.1"/>
    </source>
</evidence>
<protein>
    <submittedName>
        <fullName evidence="2">Uncharacterized protein</fullName>
    </submittedName>
</protein>
<reference evidence="2 3" key="1">
    <citation type="submission" date="2014-06" db="EMBL/GenBank/DDBJ databases">
        <authorList>
            <person name="Swart Estienne"/>
        </authorList>
    </citation>
    <scope>NUCLEOTIDE SEQUENCE [LARGE SCALE GENOMIC DNA]</scope>
    <source>
        <strain evidence="2 3">130c</strain>
    </source>
</reference>
<dbReference type="Proteomes" id="UP000039865">
    <property type="component" value="Unassembled WGS sequence"/>
</dbReference>
<dbReference type="EMBL" id="CCKQ01005800">
    <property type="protein sequence ID" value="CDW77062.1"/>
    <property type="molecule type" value="Genomic_DNA"/>
</dbReference>
<keyword evidence="1" id="KW-0175">Coiled coil</keyword>
<dbReference type="AlphaFoldDB" id="A0A078A4G7"/>
<proteinExistence type="predicted"/>
<keyword evidence="3" id="KW-1185">Reference proteome</keyword>
<sequence length="582" mass="67216">MKGILNDQLDVPLNQIQLFQEDKTQQSHHQTMSSHQVVISQHQPNNVEISKFSNSIFNDSAVVNKSYIPSSILKVSDDKNERLYILERLIGNSRVAKEIRNDYLKMIIQPEDIDMKRLKDKPYVGKMCKPDLVYQDQVKWHPSLTDKITVVESVVKQAKQEMKQIEDQNQFAHSIFLGQGDLELPMIEISSKQLTLKERDERHVSSQIWNPTSVRVESFTDLKSMQHEQQDLKLKQNMQNANNPLLLKLKASNLSAIMNHENPIYKKIVEQIDKIDEKDRKKVKKKSRFCLEESYAIRARNNSSAQTHSPTAVRLIQKQKDNLSKHVDINLNDNVSTATLSPRYKFRKYDSMKTDNQAYDSMALRKSEDVRQSAMQVTPIKNNDSTKAIIDPPVMKKFNLTQAQIPTMVKKSMKQGLRKGRVSKMKQNISSALDHYPNHEELSRERAKNHSQISQHRQLGILSEQISPSQLQTNPNYYSILPQIMSIKTTANNTGRYSSLEAYPNVNFRNLIQSTFQPQSLINFKGIEIEPKSTKNKKQFKQNIFTNKPYYPKIQGTDIGKLLPKNIFNYASLEPSIKTNNY</sequence>
<feature type="coiled-coil region" evidence="1">
    <location>
        <begin position="148"/>
        <end position="175"/>
    </location>
</feature>
<evidence type="ECO:0000256" key="1">
    <source>
        <dbReference type="SAM" id="Coils"/>
    </source>
</evidence>
<gene>
    <name evidence="2" type="primary">Contig18108.g19248</name>
    <name evidence="2" type="ORF">STYLEM_6030</name>
</gene>
<dbReference type="InParanoid" id="A0A078A4G7"/>
<accession>A0A078A4G7</accession>
<organism evidence="2 3">
    <name type="scientific">Stylonychia lemnae</name>
    <name type="common">Ciliate</name>
    <dbReference type="NCBI Taxonomy" id="5949"/>
    <lineage>
        <taxon>Eukaryota</taxon>
        <taxon>Sar</taxon>
        <taxon>Alveolata</taxon>
        <taxon>Ciliophora</taxon>
        <taxon>Intramacronucleata</taxon>
        <taxon>Spirotrichea</taxon>
        <taxon>Stichotrichia</taxon>
        <taxon>Sporadotrichida</taxon>
        <taxon>Oxytrichidae</taxon>
        <taxon>Stylonychinae</taxon>
        <taxon>Stylonychia</taxon>
    </lineage>
</organism>
<name>A0A078A4G7_STYLE</name>